<keyword evidence="4 11" id="KW-0004">4Fe-4S</keyword>
<evidence type="ECO:0000256" key="2">
    <source>
        <dbReference type="ARBA" id="ARBA00001966"/>
    </source>
</evidence>
<dbReference type="Gene3D" id="6.10.140.1170">
    <property type="match status" value="1"/>
</dbReference>
<keyword evidence="15" id="KW-1185">Reference proteome</keyword>
<organism evidence="14 15">
    <name type="scientific">Candidatus Magnetobacterium bavaricum</name>
    <dbReference type="NCBI Taxonomy" id="29290"/>
    <lineage>
        <taxon>Bacteria</taxon>
        <taxon>Pseudomonadati</taxon>
        <taxon>Nitrospirota</taxon>
        <taxon>Thermodesulfovibrionia</taxon>
        <taxon>Thermodesulfovibrionales</taxon>
        <taxon>Candidatus Magnetobacteriaceae</taxon>
        <taxon>Candidatus Magnetobacterium</taxon>
    </lineage>
</organism>
<evidence type="ECO:0000256" key="1">
    <source>
        <dbReference type="ARBA" id="ARBA00001933"/>
    </source>
</evidence>
<dbReference type="SFLD" id="SFLDS00029">
    <property type="entry name" value="Radical_SAM"/>
    <property type="match status" value="1"/>
</dbReference>
<evidence type="ECO:0000256" key="3">
    <source>
        <dbReference type="ARBA" id="ARBA00008703"/>
    </source>
</evidence>
<comment type="cofactor">
    <cofactor evidence="1 12">
        <name>pyridoxal 5'-phosphate</name>
        <dbReference type="ChEBI" id="CHEBI:597326"/>
    </cofactor>
</comment>
<gene>
    <name evidence="14" type="ORF">MBAV_003755</name>
</gene>
<keyword evidence="6 11" id="KW-0479">Metal-binding</keyword>
<dbReference type="Gene3D" id="3.20.20.70">
    <property type="entry name" value="Aldolase class I"/>
    <property type="match status" value="1"/>
</dbReference>
<evidence type="ECO:0000256" key="12">
    <source>
        <dbReference type="PIRSR" id="PIRSR603739-50"/>
    </source>
</evidence>
<evidence type="ECO:0000256" key="10">
    <source>
        <dbReference type="ARBA" id="ARBA00023235"/>
    </source>
</evidence>
<dbReference type="NCBIfam" id="TIGR00238">
    <property type="entry name" value="KamA family radical SAM protein"/>
    <property type="match status" value="1"/>
</dbReference>
<evidence type="ECO:0000256" key="7">
    <source>
        <dbReference type="ARBA" id="ARBA00022898"/>
    </source>
</evidence>
<evidence type="ECO:0000256" key="8">
    <source>
        <dbReference type="ARBA" id="ARBA00023004"/>
    </source>
</evidence>
<dbReference type="InterPro" id="IPR013785">
    <property type="entry name" value="Aldolase_TIM"/>
</dbReference>
<evidence type="ECO:0000313" key="15">
    <source>
        <dbReference type="Proteomes" id="UP000033423"/>
    </source>
</evidence>
<keyword evidence="7 12" id="KW-0663">Pyridoxal phosphate</keyword>
<evidence type="ECO:0000256" key="6">
    <source>
        <dbReference type="ARBA" id="ARBA00022723"/>
    </source>
</evidence>
<keyword evidence="5" id="KW-0949">S-adenosyl-L-methionine</keyword>
<dbReference type="PANTHER" id="PTHR30538">
    <property type="entry name" value="LYSINE 2,3-AMINOMUTASE-RELATED"/>
    <property type="match status" value="1"/>
</dbReference>
<dbReference type="PIRSF" id="PIRSF004911">
    <property type="entry name" value="DUF160"/>
    <property type="match status" value="1"/>
</dbReference>
<dbReference type="GO" id="GO:0046872">
    <property type="term" value="F:metal ion binding"/>
    <property type="evidence" value="ECO:0007669"/>
    <property type="project" value="UniProtKB-KW"/>
</dbReference>
<feature type="domain" description="Radical SAM core" evidence="13">
    <location>
        <begin position="136"/>
        <end position="347"/>
    </location>
</feature>
<comment type="similarity">
    <text evidence="3">Belongs to the radical SAM superfamily. KamA family.</text>
</comment>
<comment type="caution">
    <text evidence="14">The sequence shown here is derived from an EMBL/GenBank/DDBJ whole genome shotgun (WGS) entry which is preliminary data.</text>
</comment>
<dbReference type="CDD" id="cd01335">
    <property type="entry name" value="Radical_SAM"/>
    <property type="match status" value="1"/>
</dbReference>
<keyword evidence="10" id="KW-0413">Isomerase</keyword>
<dbReference type="InterPro" id="IPR025895">
    <property type="entry name" value="LAM_C_dom"/>
</dbReference>
<comment type="cofactor">
    <cofactor evidence="2">
        <name>[4Fe-4S] cluster</name>
        <dbReference type="ChEBI" id="CHEBI:49883"/>
    </cofactor>
</comment>
<sequence length="433" mass="49674">MLKVYNKSCRGTMENDCLLKEEEPPAQGILRRFWPDVTSRQWNDWRWQQSNSLRSVQALRELLNLSTHEVLRYEELTRRFHYCITPYYLSLIDFTNPDDPIRKQSIPDISELDFQRVGHSDPLEEGEDTQVPGLVHRYPDRALAVVTSRCAMYCRHCTRKRMWHEGESFRTRQELAAMVDYIRGEPGIREVIVSGGDPLTMNLRLLDWFLGELRTAPSLEVIRIGTRMPVVMPMGITDDLVRMLARHRPLWLNTQFNHPAELTPASIEACDKILRAGIPVSNQSVLLRGVNDSVEVMKELCHALQRIMVRPYYLFQCDPVIGVEHFRTSIWKGIEIIEMMRGHTGGLCIPSFVVDAPGGGGKVPLQPFYLLSASEDEVLLRNYEGTIIRYYNPGRSLTEAGQESGAQQTHRILAGTDITARYKRRRSKAALAH</sequence>
<evidence type="ECO:0000313" key="14">
    <source>
        <dbReference type="EMBL" id="KJU84050.1"/>
    </source>
</evidence>
<dbReference type="GO" id="GO:0051539">
    <property type="term" value="F:4 iron, 4 sulfur cluster binding"/>
    <property type="evidence" value="ECO:0007669"/>
    <property type="project" value="UniProtKB-KW"/>
</dbReference>
<feature type="binding site" evidence="11">
    <location>
        <position position="154"/>
    </location>
    <ligand>
        <name>[4Fe-4S] cluster</name>
        <dbReference type="ChEBI" id="CHEBI:49883"/>
        <note>4Fe-4S-S-AdoMet</note>
    </ligand>
</feature>
<keyword evidence="8" id="KW-0408">Iron</keyword>
<reference evidence="14 15" key="1">
    <citation type="submission" date="2015-02" db="EMBL/GenBank/DDBJ databases">
        <title>Single-cell genomics of uncultivated deep-branching MTB reveals a conserved set of magnetosome genes.</title>
        <authorList>
            <person name="Kolinko S."/>
            <person name="Richter M."/>
            <person name="Glockner F.O."/>
            <person name="Brachmann A."/>
            <person name="Schuler D."/>
        </authorList>
    </citation>
    <scope>NUCLEOTIDE SEQUENCE [LARGE SCALE GENOMIC DNA]</scope>
    <source>
        <strain evidence="14">TM-1</strain>
    </source>
</reference>
<accession>A0A0F3GQ39</accession>
<keyword evidence="9 11" id="KW-0411">Iron-sulfur</keyword>
<dbReference type="InterPro" id="IPR058240">
    <property type="entry name" value="rSAM_sf"/>
</dbReference>
<dbReference type="EMBL" id="LACI01001636">
    <property type="protein sequence ID" value="KJU84050.1"/>
    <property type="molecule type" value="Genomic_DNA"/>
</dbReference>
<dbReference type="PANTHER" id="PTHR30538:SF1">
    <property type="entry name" value="L-LYSINE 2,3-AMINOMUTASE"/>
    <property type="match status" value="1"/>
</dbReference>
<evidence type="ECO:0000256" key="4">
    <source>
        <dbReference type="ARBA" id="ARBA00022485"/>
    </source>
</evidence>
<dbReference type="PROSITE" id="PS51918">
    <property type="entry name" value="RADICAL_SAM"/>
    <property type="match status" value="1"/>
</dbReference>
<dbReference type="Pfam" id="PF12544">
    <property type="entry name" value="LAM_C"/>
    <property type="match status" value="1"/>
</dbReference>
<dbReference type="SUPFAM" id="SSF102114">
    <property type="entry name" value="Radical SAM enzymes"/>
    <property type="match status" value="1"/>
</dbReference>
<evidence type="ECO:0000256" key="5">
    <source>
        <dbReference type="ARBA" id="ARBA00022691"/>
    </source>
</evidence>
<evidence type="ECO:0000259" key="13">
    <source>
        <dbReference type="PROSITE" id="PS51918"/>
    </source>
</evidence>
<feature type="binding site" evidence="11">
    <location>
        <position position="150"/>
    </location>
    <ligand>
        <name>[4Fe-4S] cluster</name>
        <dbReference type="ChEBI" id="CHEBI:49883"/>
        <note>4Fe-4S-S-AdoMet</note>
    </ligand>
</feature>
<name>A0A0F3GQ39_9BACT</name>
<dbReference type="InterPro" id="IPR007197">
    <property type="entry name" value="rSAM"/>
</dbReference>
<proteinExistence type="inferred from homology"/>
<dbReference type="SFLD" id="SFLDG01070">
    <property type="entry name" value="PLP-dependent"/>
    <property type="match status" value="1"/>
</dbReference>
<evidence type="ECO:0000256" key="9">
    <source>
        <dbReference type="ARBA" id="ARBA00023014"/>
    </source>
</evidence>
<feature type="binding site" evidence="11">
    <location>
        <position position="157"/>
    </location>
    <ligand>
        <name>[4Fe-4S] cluster</name>
        <dbReference type="ChEBI" id="CHEBI:49883"/>
        <note>4Fe-4S-S-AdoMet</note>
    </ligand>
</feature>
<dbReference type="PATRIC" id="fig|29290.4.peg.4997"/>
<feature type="modified residue" description="N6-(pyridoxal phosphate)lysine" evidence="12">
    <location>
        <position position="362"/>
    </location>
</feature>
<evidence type="ECO:0000256" key="11">
    <source>
        <dbReference type="PIRSR" id="PIRSR004911-1"/>
    </source>
</evidence>
<dbReference type="Gene3D" id="6.20.120.40">
    <property type="match status" value="1"/>
</dbReference>
<dbReference type="InterPro" id="IPR003739">
    <property type="entry name" value="Lys_aminomutase/Glu_NH3_mut"/>
</dbReference>
<protein>
    <submittedName>
        <fullName evidence="14">Lysine 2,3-aminomutase YodO family protein</fullName>
    </submittedName>
</protein>
<dbReference type="Proteomes" id="UP000033423">
    <property type="component" value="Unassembled WGS sequence"/>
</dbReference>
<dbReference type="Pfam" id="PF04055">
    <property type="entry name" value="Radical_SAM"/>
    <property type="match status" value="1"/>
</dbReference>
<dbReference type="GO" id="GO:0016853">
    <property type="term" value="F:isomerase activity"/>
    <property type="evidence" value="ECO:0007669"/>
    <property type="project" value="UniProtKB-KW"/>
</dbReference>
<dbReference type="AlphaFoldDB" id="A0A0F3GQ39"/>